<keyword evidence="1" id="KW-1133">Transmembrane helix</keyword>
<sequence>MCYKIGLFYLLLTFSHLFLALLFKKDIIRQSQIPKNKMHIPSKAINLIHRMMGEMLEKMK</sequence>
<name>A0A0W8FP18_9ZZZZ</name>
<gene>
    <name evidence="2" type="ORF">ASZ90_007615</name>
</gene>
<accession>A0A0W8FP18</accession>
<dbReference type="AlphaFoldDB" id="A0A0W8FP18"/>
<dbReference type="EMBL" id="LNQE01000952">
    <property type="protein sequence ID" value="KUG22603.1"/>
    <property type="molecule type" value="Genomic_DNA"/>
</dbReference>
<feature type="transmembrane region" description="Helical" evidence="1">
    <location>
        <begin position="6"/>
        <end position="23"/>
    </location>
</feature>
<keyword evidence="1" id="KW-0472">Membrane</keyword>
<comment type="caution">
    <text evidence="2">The sequence shown here is derived from an EMBL/GenBank/DDBJ whole genome shotgun (WGS) entry which is preliminary data.</text>
</comment>
<evidence type="ECO:0000256" key="1">
    <source>
        <dbReference type="SAM" id="Phobius"/>
    </source>
</evidence>
<keyword evidence="1" id="KW-0812">Transmembrane</keyword>
<proteinExistence type="predicted"/>
<organism evidence="2">
    <name type="scientific">hydrocarbon metagenome</name>
    <dbReference type="NCBI Taxonomy" id="938273"/>
    <lineage>
        <taxon>unclassified sequences</taxon>
        <taxon>metagenomes</taxon>
        <taxon>ecological metagenomes</taxon>
    </lineage>
</organism>
<evidence type="ECO:0000313" key="2">
    <source>
        <dbReference type="EMBL" id="KUG22603.1"/>
    </source>
</evidence>
<protein>
    <submittedName>
        <fullName evidence="2">Uncharacterized protein</fullName>
    </submittedName>
</protein>
<reference evidence="2" key="1">
    <citation type="journal article" date="2015" name="Proc. Natl. Acad. Sci. U.S.A.">
        <title>Networks of energetic and metabolic interactions define dynamics in microbial communities.</title>
        <authorList>
            <person name="Embree M."/>
            <person name="Liu J.K."/>
            <person name="Al-Bassam M.M."/>
            <person name="Zengler K."/>
        </authorList>
    </citation>
    <scope>NUCLEOTIDE SEQUENCE</scope>
</reference>